<dbReference type="GO" id="GO:0003735">
    <property type="term" value="F:structural constituent of ribosome"/>
    <property type="evidence" value="ECO:0007669"/>
    <property type="project" value="InterPro"/>
</dbReference>
<evidence type="ECO:0000256" key="1">
    <source>
        <dbReference type="ARBA" id="ARBA00006242"/>
    </source>
</evidence>
<sequence>MSGDLGVLQMKEEDVLKFLTAGTHLGGTNLDFQMEQHTYKRKIDGIYIINLKRTWEKLLMAAYAIVAIETPTDVSVSLSRNTGQDPKEIEMEEQATAGKAGNKEEFQGEWTVPAPEVNAAQPEVTDWSEGVPGAELGQVGGATQGEVLYLPTPSSGAEDRVSPRMGCRLFFIVPVLSAAAYVVL</sequence>
<keyword evidence="3" id="KW-0687">Ribonucleoprotein</keyword>
<accession>A0A833ZJL9</accession>
<gene>
    <name evidence="5" type="ORF">HJG60_012041</name>
</gene>
<dbReference type="GO" id="GO:0015935">
    <property type="term" value="C:small ribosomal subunit"/>
    <property type="evidence" value="ECO:0007669"/>
    <property type="project" value="InterPro"/>
</dbReference>
<dbReference type="PROSITE" id="PS00962">
    <property type="entry name" value="RIBOSOMAL_S2_1"/>
    <property type="match status" value="1"/>
</dbReference>
<evidence type="ECO:0000256" key="3">
    <source>
        <dbReference type="ARBA" id="ARBA00023274"/>
    </source>
</evidence>
<dbReference type="Proteomes" id="UP000664940">
    <property type="component" value="Unassembled WGS sequence"/>
</dbReference>
<comment type="similarity">
    <text evidence="1">Belongs to the universal ribosomal protein uS2 family.</text>
</comment>
<reference evidence="5 6" key="1">
    <citation type="journal article" date="2020" name="Nature">
        <title>Six reference-quality genomes reveal evolution of bat adaptations.</title>
        <authorList>
            <person name="Jebb D."/>
            <person name="Huang Z."/>
            <person name="Pippel M."/>
            <person name="Hughes G.M."/>
            <person name="Lavrichenko K."/>
            <person name="Devanna P."/>
            <person name="Winkler S."/>
            <person name="Jermiin L.S."/>
            <person name="Skirmuntt E.C."/>
            <person name="Katzourakis A."/>
            <person name="Burkitt-Gray L."/>
            <person name="Ray D.A."/>
            <person name="Sullivan K.A.M."/>
            <person name="Roscito J.G."/>
            <person name="Kirilenko B.M."/>
            <person name="Davalos L.M."/>
            <person name="Corthals A.P."/>
            <person name="Power M.L."/>
            <person name="Jones G."/>
            <person name="Ransome R.D."/>
            <person name="Dechmann D.K.N."/>
            <person name="Locatelli A.G."/>
            <person name="Puechmaille S.J."/>
            <person name="Fedrigo O."/>
            <person name="Jarvis E.D."/>
            <person name="Hiller M."/>
            <person name="Vernes S.C."/>
            <person name="Myers E.W."/>
            <person name="Teeling E.C."/>
        </authorList>
    </citation>
    <scope>NUCLEOTIDE SEQUENCE [LARGE SCALE GENOMIC DNA]</scope>
    <source>
        <strain evidence="5">Bat1K_MPI-CBG_1</strain>
    </source>
</reference>
<dbReference type="PRINTS" id="PR00395">
    <property type="entry name" value="RIBOSOMALS2"/>
</dbReference>
<evidence type="ECO:0000256" key="2">
    <source>
        <dbReference type="ARBA" id="ARBA00022980"/>
    </source>
</evidence>
<proteinExistence type="inferred from homology"/>
<comment type="caution">
    <text evidence="5">The sequence shown here is derived from an EMBL/GenBank/DDBJ whole genome shotgun (WGS) entry which is preliminary data.</text>
</comment>
<dbReference type="AlphaFoldDB" id="A0A833ZJL9"/>
<name>A0A833ZJL9_9CHIR</name>
<evidence type="ECO:0000313" key="6">
    <source>
        <dbReference type="Proteomes" id="UP000664940"/>
    </source>
</evidence>
<evidence type="ECO:0000256" key="4">
    <source>
        <dbReference type="ARBA" id="ARBA00035401"/>
    </source>
</evidence>
<organism evidence="5 6">
    <name type="scientific">Phyllostomus discolor</name>
    <name type="common">pale spear-nosed bat</name>
    <dbReference type="NCBI Taxonomy" id="89673"/>
    <lineage>
        <taxon>Eukaryota</taxon>
        <taxon>Metazoa</taxon>
        <taxon>Chordata</taxon>
        <taxon>Craniata</taxon>
        <taxon>Vertebrata</taxon>
        <taxon>Euteleostomi</taxon>
        <taxon>Mammalia</taxon>
        <taxon>Eutheria</taxon>
        <taxon>Laurasiatheria</taxon>
        <taxon>Chiroptera</taxon>
        <taxon>Yangochiroptera</taxon>
        <taxon>Phyllostomidae</taxon>
        <taxon>Phyllostominae</taxon>
        <taxon>Phyllostomus</taxon>
    </lineage>
</organism>
<evidence type="ECO:0000313" key="5">
    <source>
        <dbReference type="EMBL" id="KAF6095049.1"/>
    </source>
</evidence>
<dbReference type="InterPro" id="IPR001865">
    <property type="entry name" value="Ribosomal_uS2"/>
</dbReference>
<protein>
    <recommendedName>
        <fullName evidence="4">40S ribosomal protein SA</fullName>
    </recommendedName>
</protein>
<dbReference type="InterPro" id="IPR005707">
    <property type="entry name" value="Ribosomal_uS2_euk/arc"/>
</dbReference>
<dbReference type="SUPFAM" id="SSF52313">
    <property type="entry name" value="Ribosomal protein S2"/>
    <property type="match status" value="1"/>
</dbReference>
<dbReference type="InterPro" id="IPR018130">
    <property type="entry name" value="Ribosomal_uS2_CS"/>
</dbReference>
<dbReference type="InterPro" id="IPR023591">
    <property type="entry name" value="Ribosomal_uS2_flav_dom_sf"/>
</dbReference>
<dbReference type="Gene3D" id="3.40.50.10490">
    <property type="entry name" value="Glucose-6-phosphate isomerase like protein, domain 1"/>
    <property type="match status" value="1"/>
</dbReference>
<keyword evidence="2" id="KW-0689">Ribosomal protein</keyword>
<dbReference type="PANTHER" id="PTHR11489">
    <property type="entry name" value="40S RIBOSOMAL PROTEIN SA"/>
    <property type="match status" value="1"/>
</dbReference>
<dbReference type="EMBL" id="JABVXQ010000008">
    <property type="protein sequence ID" value="KAF6095049.1"/>
    <property type="molecule type" value="Genomic_DNA"/>
</dbReference>
<dbReference type="GO" id="GO:0006412">
    <property type="term" value="P:translation"/>
    <property type="evidence" value="ECO:0007669"/>
    <property type="project" value="InterPro"/>
</dbReference>